<feature type="domain" description="N-acetyltransferase" evidence="2">
    <location>
        <begin position="240"/>
        <end position="406"/>
    </location>
</feature>
<feature type="domain" description="N-acetyltransferase" evidence="2">
    <location>
        <begin position="20"/>
        <end position="181"/>
    </location>
</feature>
<evidence type="ECO:0000313" key="4">
    <source>
        <dbReference type="Proteomes" id="UP001341281"/>
    </source>
</evidence>
<proteinExistence type="predicted"/>
<reference evidence="3 4" key="1">
    <citation type="submission" date="2024-02" db="EMBL/GenBank/DDBJ databases">
        <title>High-quality chromosome-scale genome assembly of Pensacola bahiagrass (Paspalum notatum Flugge var. saurae).</title>
        <authorList>
            <person name="Vega J.M."/>
            <person name="Podio M."/>
            <person name="Orjuela J."/>
            <person name="Siena L.A."/>
            <person name="Pessino S.C."/>
            <person name="Combes M.C."/>
            <person name="Mariac C."/>
            <person name="Albertini E."/>
            <person name="Pupilli F."/>
            <person name="Ortiz J.P.A."/>
            <person name="Leblanc O."/>
        </authorList>
    </citation>
    <scope>NUCLEOTIDE SEQUENCE [LARGE SCALE GENOMIC DNA]</scope>
    <source>
        <strain evidence="3">R1</strain>
        <tissue evidence="3">Leaf</tissue>
    </source>
</reference>
<dbReference type="GO" id="GO:0016747">
    <property type="term" value="F:acyltransferase activity, transferring groups other than amino-acyl groups"/>
    <property type="evidence" value="ECO:0007669"/>
    <property type="project" value="InterPro"/>
</dbReference>
<organism evidence="3 4">
    <name type="scientific">Paspalum notatum var. saurae</name>
    <dbReference type="NCBI Taxonomy" id="547442"/>
    <lineage>
        <taxon>Eukaryota</taxon>
        <taxon>Viridiplantae</taxon>
        <taxon>Streptophyta</taxon>
        <taxon>Embryophyta</taxon>
        <taxon>Tracheophyta</taxon>
        <taxon>Spermatophyta</taxon>
        <taxon>Magnoliopsida</taxon>
        <taxon>Liliopsida</taxon>
        <taxon>Poales</taxon>
        <taxon>Poaceae</taxon>
        <taxon>PACMAD clade</taxon>
        <taxon>Panicoideae</taxon>
        <taxon>Andropogonodae</taxon>
        <taxon>Paspaleae</taxon>
        <taxon>Paspalinae</taxon>
        <taxon>Paspalum</taxon>
    </lineage>
</organism>
<dbReference type="PROSITE" id="PS51186">
    <property type="entry name" value="GNAT"/>
    <property type="match status" value="2"/>
</dbReference>
<dbReference type="InterPro" id="IPR000182">
    <property type="entry name" value="GNAT_dom"/>
</dbReference>
<feature type="compositionally biased region" description="Basic and acidic residues" evidence="1">
    <location>
        <begin position="220"/>
        <end position="236"/>
    </location>
</feature>
<name>A0AAQ3STB5_PASNO</name>
<dbReference type="AlphaFoldDB" id="A0AAQ3STB5"/>
<protein>
    <recommendedName>
        <fullName evidence="2">N-acetyltransferase domain-containing protein</fullName>
    </recommendedName>
</protein>
<dbReference type="PANTHER" id="PTHR46067:SF2">
    <property type="entry name" value="ACETYLTRANSFERASE, GNAT FAMILY PROTEIN, EXPRESSED"/>
    <property type="match status" value="1"/>
</dbReference>
<gene>
    <name evidence="3" type="ORF">U9M48_010092</name>
</gene>
<dbReference type="InterPro" id="IPR016181">
    <property type="entry name" value="Acyl_CoA_acyltransferase"/>
</dbReference>
<dbReference type="SUPFAM" id="SSF55729">
    <property type="entry name" value="Acyl-CoA N-acyltransferases (Nat)"/>
    <property type="match status" value="2"/>
</dbReference>
<feature type="region of interest" description="Disordered" evidence="1">
    <location>
        <begin position="195"/>
        <end position="236"/>
    </location>
</feature>
<keyword evidence="4" id="KW-1185">Reference proteome</keyword>
<dbReference type="EMBL" id="CP144746">
    <property type="protein sequence ID" value="WVZ60019.1"/>
    <property type="molecule type" value="Genomic_DNA"/>
</dbReference>
<dbReference type="Gene3D" id="3.40.630.30">
    <property type="match status" value="2"/>
</dbReference>
<evidence type="ECO:0000259" key="2">
    <source>
        <dbReference type="PROSITE" id="PS51186"/>
    </source>
</evidence>
<sequence>MEVHQGRLGLPAAAAAAEEVTLREFTLCDADAEAFMSWASDPRVVRFQRRDAYSHVDEARRYIADHVLPHPWYRAICVSSGADQAVVVGSISVKPAPAEEGRLFRASVGYRIAHAHWGRGVATRAVRAAAEAVFAAWPWLRRLEAVADVENPASQRVLEKAGFVREGVLRRYILLKGRPRDMVMFSLVDTDRRKQEELGARQGKASSATSPPPSDQAMDGDVHDGQRRGGGDDRARAPVVSLRPLGLADADAFMAWASDDRVMRFRKRPLCATREQAVAQIRDTVLGHPWFRAVCVDGDDAVPVGQVSVWPYADEGGRRANLGYALAHEHWGRGIAAAAIRMVVARVFDDLPGLERLEALTHVENVRSQRVLEKAGFLREGVLRRYIAGRGGGEARDAVIYSFLSSDRT</sequence>
<accession>A0AAQ3STB5</accession>
<dbReference type="Proteomes" id="UP001341281">
    <property type="component" value="Chromosome 02"/>
</dbReference>
<evidence type="ECO:0000256" key="1">
    <source>
        <dbReference type="SAM" id="MobiDB-lite"/>
    </source>
</evidence>
<evidence type="ECO:0000313" key="3">
    <source>
        <dbReference type="EMBL" id="WVZ60019.1"/>
    </source>
</evidence>
<dbReference type="PANTHER" id="PTHR46067">
    <property type="entry name" value="ACYL-COA N-ACYLTRANSFERASES (NAT) SUPERFAMILY PROTEIN"/>
    <property type="match status" value="1"/>
</dbReference>
<dbReference type="Pfam" id="PF13302">
    <property type="entry name" value="Acetyltransf_3"/>
    <property type="match status" value="2"/>
</dbReference>